<dbReference type="SUPFAM" id="SSF50331">
    <property type="entry name" value="MOP-like"/>
    <property type="match status" value="1"/>
</dbReference>
<dbReference type="GO" id="GO:0016887">
    <property type="term" value="F:ATP hydrolysis activity"/>
    <property type="evidence" value="ECO:0007669"/>
    <property type="project" value="InterPro"/>
</dbReference>
<dbReference type="GO" id="GO:0140359">
    <property type="term" value="F:ABC-type transporter activity"/>
    <property type="evidence" value="ECO:0007669"/>
    <property type="project" value="InterPro"/>
</dbReference>
<dbReference type="Pfam" id="PF17912">
    <property type="entry name" value="OB_MalK"/>
    <property type="match status" value="1"/>
</dbReference>
<dbReference type="AlphaFoldDB" id="A0A4V2Q3C2"/>
<accession>A0A4V2Q3C2</accession>
<name>A0A4V2Q3C2_9GAMM</name>
<keyword evidence="1" id="KW-0813">Transport</keyword>
<dbReference type="PANTHER" id="PTHR43875:SF1">
    <property type="entry name" value="OSMOPROTECTIVE COMPOUNDS UPTAKE ATP-BINDING PROTEIN GGTA"/>
    <property type="match status" value="1"/>
</dbReference>
<keyword evidence="5" id="KW-0762">Sugar transport</keyword>
<dbReference type="GO" id="GO:0008643">
    <property type="term" value="P:carbohydrate transport"/>
    <property type="evidence" value="ECO:0007669"/>
    <property type="project" value="InterPro"/>
</dbReference>
<reference evidence="5 6" key="1">
    <citation type="submission" date="2019-02" db="EMBL/GenBank/DDBJ databases">
        <title>Investigation of anaerobic lignin degradation for improved lignocellulosic biofuels.</title>
        <authorList>
            <person name="Deangelis K."/>
        </authorList>
    </citation>
    <scope>NUCLEOTIDE SEQUENCE [LARGE SCALE GENOMIC DNA]</scope>
    <source>
        <strain evidence="5 6">159R</strain>
    </source>
</reference>
<evidence type="ECO:0000313" key="5">
    <source>
        <dbReference type="EMBL" id="TCL06198.1"/>
    </source>
</evidence>
<feature type="domain" description="ABC transporter" evidence="4">
    <location>
        <begin position="4"/>
        <end position="234"/>
    </location>
</feature>
<dbReference type="InterPro" id="IPR015855">
    <property type="entry name" value="ABC_transpr_MalK-like"/>
</dbReference>
<dbReference type="RefSeq" id="WP_132925412.1">
    <property type="nucleotide sequence ID" value="NZ_SJOI01000001.1"/>
</dbReference>
<dbReference type="InterPro" id="IPR040582">
    <property type="entry name" value="OB_MalK-like"/>
</dbReference>
<dbReference type="InterPro" id="IPR047641">
    <property type="entry name" value="ABC_transpr_MalK/UgpC-like"/>
</dbReference>
<dbReference type="PANTHER" id="PTHR43875">
    <property type="entry name" value="MALTODEXTRIN IMPORT ATP-BINDING PROTEIN MSMX"/>
    <property type="match status" value="1"/>
</dbReference>
<keyword evidence="6" id="KW-1185">Reference proteome</keyword>
<sequence>MSRVALNNIEKEFHGHRVIDGIDLTIEDGEFIALVGPSGCGKSTLLRIISGLETASKGQILIDDKVVNALRPKDRNIAMVFQNYALYPHMTVRRNISLNLEIAGLGKKEIDERVDKAVKLLEIGELLDRRPSQLSGGQRQRVAMGRAIVREPSVFLFDEPLSNLDAKLRAQMRIEIKSLHRTLATTLIYVTHDQLEAMTLADRIVVLNRGVIEQVGPPMELYLRPKNQFVATFIGSPSMNLLPATVRAAAGGISLVLEEDVTLPLPFTLPDRQAVTLGIRPENLVIDGPGLPLEATVLFNEPSGAYSLVSARIGQNMSLSLMVDGYRSIEAGQRLRLGILPEHIHLFDAQSQKSLREGGPC</sequence>
<dbReference type="InterPro" id="IPR003593">
    <property type="entry name" value="AAA+_ATPase"/>
</dbReference>
<dbReference type="OrthoDB" id="9802264at2"/>
<dbReference type="GO" id="GO:0005524">
    <property type="term" value="F:ATP binding"/>
    <property type="evidence" value="ECO:0007669"/>
    <property type="project" value="UniProtKB-KW"/>
</dbReference>
<dbReference type="GO" id="GO:0055052">
    <property type="term" value="C:ATP-binding cassette (ABC) transporter complex, substrate-binding subunit-containing"/>
    <property type="evidence" value="ECO:0007669"/>
    <property type="project" value="TreeGrafter"/>
</dbReference>
<comment type="caution">
    <text evidence="5">The sequence shown here is derived from an EMBL/GenBank/DDBJ whole genome shotgun (WGS) entry which is preliminary data.</text>
</comment>
<dbReference type="Gene3D" id="2.40.50.100">
    <property type="match status" value="1"/>
</dbReference>
<dbReference type="FunFam" id="3.40.50.300:FF:000042">
    <property type="entry name" value="Maltose/maltodextrin ABC transporter, ATP-binding protein"/>
    <property type="match status" value="1"/>
</dbReference>
<dbReference type="EMBL" id="SJOI01000001">
    <property type="protein sequence ID" value="TCL06198.1"/>
    <property type="molecule type" value="Genomic_DNA"/>
</dbReference>
<evidence type="ECO:0000256" key="1">
    <source>
        <dbReference type="ARBA" id="ARBA00022448"/>
    </source>
</evidence>
<dbReference type="Gene3D" id="2.40.50.140">
    <property type="entry name" value="Nucleic acid-binding proteins"/>
    <property type="match status" value="1"/>
</dbReference>
<keyword evidence="2" id="KW-0547">Nucleotide-binding</keyword>
<dbReference type="NCBIfam" id="NF008653">
    <property type="entry name" value="PRK11650.1"/>
    <property type="match status" value="1"/>
</dbReference>
<evidence type="ECO:0000259" key="4">
    <source>
        <dbReference type="PROSITE" id="PS50893"/>
    </source>
</evidence>
<dbReference type="PROSITE" id="PS50893">
    <property type="entry name" value="ABC_TRANSPORTER_2"/>
    <property type="match status" value="1"/>
</dbReference>
<dbReference type="InterPro" id="IPR012340">
    <property type="entry name" value="NA-bd_OB-fold"/>
</dbReference>
<dbReference type="Gene3D" id="3.40.50.300">
    <property type="entry name" value="P-loop containing nucleotide triphosphate hydrolases"/>
    <property type="match status" value="1"/>
</dbReference>
<gene>
    <name evidence="5" type="ORF">EZJ58_4433</name>
</gene>
<protein>
    <submittedName>
        <fullName evidence="5">sn-glycerol 3-phosphate transport system ATP-binding protein/multiple sugar transport system ATP-binding protein/multiple sugar transport system ATP-binding protein</fullName>
    </submittedName>
</protein>
<dbReference type="PROSITE" id="PS00211">
    <property type="entry name" value="ABC_TRANSPORTER_1"/>
    <property type="match status" value="1"/>
</dbReference>
<dbReference type="Pfam" id="PF00005">
    <property type="entry name" value="ABC_tran"/>
    <property type="match status" value="1"/>
</dbReference>
<dbReference type="SUPFAM" id="SSF52540">
    <property type="entry name" value="P-loop containing nucleoside triphosphate hydrolases"/>
    <property type="match status" value="1"/>
</dbReference>
<evidence type="ECO:0000256" key="3">
    <source>
        <dbReference type="ARBA" id="ARBA00022840"/>
    </source>
</evidence>
<dbReference type="CDD" id="cd03301">
    <property type="entry name" value="ABC_MalK_N"/>
    <property type="match status" value="1"/>
</dbReference>
<dbReference type="InterPro" id="IPR027417">
    <property type="entry name" value="P-loop_NTPase"/>
</dbReference>
<keyword evidence="3 5" id="KW-0067">ATP-binding</keyword>
<dbReference type="InterPro" id="IPR008995">
    <property type="entry name" value="Mo/tungstate-bd_C_term_dom"/>
</dbReference>
<evidence type="ECO:0000313" key="6">
    <source>
        <dbReference type="Proteomes" id="UP000294555"/>
    </source>
</evidence>
<evidence type="ECO:0000256" key="2">
    <source>
        <dbReference type="ARBA" id="ARBA00022741"/>
    </source>
</evidence>
<proteinExistence type="predicted"/>
<organism evidence="5 6">
    <name type="scientific">Sodalis ligni</name>
    <dbReference type="NCBI Taxonomy" id="2697027"/>
    <lineage>
        <taxon>Bacteria</taxon>
        <taxon>Pseudomonadati</taxon>
        <taxon>Pseudomonadota</taxon>
        <taxon>Gammaproteobacteria</taxon>
        <taxon>Enterobacterales</taxon>
        <taxon>Bruguierivoracaceae</taxon>
        <taxon>Sodalis</taxon>
    </lineage>
</organism>
<dbReference type="InterPro" id="IPR003439">
    <property type="entry name" value="ABC_transporter-like_ATP-bd"/>
</dbReference>
<dbReference type="InterPro" id="IPR017871">
    <property type="entry name" value="ABC_transporter-like_CS"/>
</dbReference>
<dbReference type="SMART" id="SM00382">
    <property type="entry name" value="AAA"/>
    <property type="match status" value="1"/>
</dbReference>
<dbReference type="Proteomes" id="UP000294555">
    <property type="component" value="Unassembled WGS sequence"/>
</dbReference>